<proteinExistence type="predicted"/>
<name>A0ABN8IC76_9NEOP</name>
<organism evidence="1 2">
    <name type="scientific">Iphiclides podalirius</name>
    <name type="common">scarce swallowtail</name>
    <dbReference type="NCBI Taxonomy" id="110791"/>
    <lineage>
        <taxon>Eukaryota</taxon>
        <taxon>Metazoa</taxon>
        <taxon>Ecdysozoa</taxon>
        <taxon>Arthropoda</taxon>
        <taxon>Hexapoda</taxon>
        <taxon>Insecta</taxon>
        <taxon>Pterygota</taxon>
        <taxon>Neoptera</taxon>
        <taxon>Endopterygota</taxon>
        <taxon>Lepidoptera</taxon>
        <taxon>Glossata</taxon>
        <taxon>Ditrysia</taxon>
        <taxon>Papilionoidea</taxon>
        <taxon>Papilionidae</taxon>
        <taxon>Papilioninae</taxon>
        <taxon>Iphiclides</taxon>
    </lineage>
</organism>
<evidence type="ECO:0000313" key="1">
    <source>
        <dbReference type="EMBL" id="CAH2048738.1"/>
    </source>
</evidence>
<feature type="non-terminal residue" evidence="1">
    <location>
        <position position="1"/>
    </location>
</feature>
<protein>
    <submittedName>
        <fullName evidence="1">Uncharacterized protein</fullName>
    </submittedName>
</protein>
<dbReference type="EMBL" id="OW152830">
    <property type="protein sequence ID" value="CAH2048738.1"/>
    <property type="molecule type" value="Genomic_DNA"/>
</dbReference>
<reference evidence="1" key="1">
    <citation type="submission" date="2022-03" db="EMBL/GenBank/DDBJ databases">
        <authorList>
            <person name="Martin H S."/>
        </authorList>
    </citation>
    <scope>NUCLEOTIDE SEQUENCE</scope>
</reference>
<evidence type="ECO:0000313" key="2">
    <source>
        <dbReference type="Proteomes" id="UP000837857"/>
    </source>
</evidence>
<accession>A0ABN8IC76</accession>
<gene>
    <name evidence="1" type="ORF">IPOD504_LOCUS6332</name>
</gene>
<sequence>MYGCSLNRTAGSIVTALVRSRGRQEVTSPNGLFSSALFGRVQTFDQTLGPLVPSPRAARSGHLSTVRRLSRCHVWGSSMFVHIRRFVRRALCATENITRGPRLRSQASLPPSPSRMLPNYTESSEITVLIQYCGTCFLAGGHSFAHDTRSAWRAKLCQHCRQPLLIFLLSPE</sequence>
<dbReference type="Proteomes" id="UP000837857">
    <property type="component" value="Chromosome 18"/>
</dbReference>
<keyword evidence="2" id="KW-1185">Reference proteome</keyword>